<proteinExistence type="predicted"/>
<accession>A0A2N3QEL6</accession>
<protein>
    <submittedName>
        <fullName evidence="2">Uncharacterized protein</fullName>
    </submittedName>
</protein>
<evidence type="ECO:0000313" key="3">
    <source>
        <dbReference type="Proteomes" id="UP000233730"/>
    </source>
</evidence>
<gene>
    <name evidence="2" type="ORF">CQR46_1671</name>
</gene>
<dbReference type="AlphaFoldDB" id="A0A2N3QEL6"/>
<reference evidence="2 3" key="1">
    <citation type="submission" date="2017-10" db="EMBL/GenBank/DDBJ databases">
        <title>Bifidobacterium genomics.</title>
        <authorList>
            <person name="Lugli G.A."/>
            <person name="Milani C."/>
            <person name="Mancabelli L."/>
        </authorList>
    </citation>
    <scope>NUCLEOTIDE SEQUENCE [LARGE SCALE GENOMIC DNA]</scope>
    <source>
        <strain evidence="2 3">1524B</strain>
    </source>
</reference>
<organism evidence="2 3">
    <name type="scientific">Bifidobacterium pseudolongum subsp. globosum</name>
    <dbReference type="NCBI Taxonomy" id="1690"/>
    <lineage>
        <taxon>Bacteria</taxon>
        <taxon>Bacillati</taxon>
        <taxon>Actinomycetota</taxon>
        <taxon>Actinomycetes</taxon>
        <taxon>Bifidobacteriales</taxon>
        <taxon>Bifidobacteriaceae</taxon>
        <taxon>Bifidobacterium</taxon>
    </lineage>
</organism>
<name>A0A2N3QEL6_9BIFI</name>
<sequence>MEQAQGNTGSFNAVEYGPGQAARDAEHDALKTDELAELHALTTDPLTAAAAPDNAVMPDPSSDDTITGEFAVTEMEGTEDDEAIADEELRQFEKRIDDILSTGELDETLRVIDAEGVAQVLPVLDSEPISHLLEGIEEIGGRANVFVRTADGIAVLNVVEYSPEDQSARQADDTPTGETPAVNVEAATE</sequence>
<evidence type="ECO:0000313" key="2">
    <source>
        <dbReference type="EMBL" id="PKU88569.1"/>
    </source>
</evidence>
<feature type="compositionally biased region" description="Polar residues" evidence="1">
    <location>
        <begin position="1"/>
        <end position="11"/>
    </location>
</feature>
<dbReference type="EMBL" id="PCGZ01000011">
    <property type="protein sequence ID" value="PKU88569.1"/>
    <property type="molecule type" value="Genomic_DNA"/>
</dbReference>
<comment type="caution">
    <text evidence="2">The sequence shown here is derived from an EMBL/GenBank/DDBJ whole genome shotgun (WGS) entry which is preliminary data.</text>
</comment>
<dbReference type="Proteomes" id="UP000233730">
    <property type="component" value="Unassembled WGS sequence"/>
</dbReference>
<feature type="region of interest" description="Disordered" evidence="1">
    <location>
        <begin position="163"/>
        <end position="189"/>
    </location>
</feature>
<feature type="region of interest" description="Disordered" evidence="1">
    <location>
        <begin position="1"/>
        <end position="30"/>
    </location>
</feature>
<evidence type="ECO:0000256" key="1">
    <source>
        <dbReference type="SAM" id="MobiDB-lite"/>
    </source>
</evidence>